<dbReference type="FunFam" id="1.20.1390.10:FF:000001">
    <property type="entry name" value="RNA-binding protein 26 isoform X2"/>
    <property type="match status" value="1"/>
</dbReference>
<dbReference type="Gene3D" id="1.20.1390.10">
    <property type="entry name" value="PWI domain"/>
    <property type="match status" value="1"/>
</dbReference>
<proteinExistence type="predicted"/>
<dbReference type="FunFam" id="3.30.70.330:FF:000330">
    <property type="entry name" value="RNA-binding motif protein 26"/>
    <property type="match status" value="1"/>
</dbReference>
<evidence type="ECO:0000256" key="9">
    <source>
        <dbReference type="SAM" id="MobiDB-lite"/>
    </source>
</evidence>
<evidence type="ECO:0000313" key="13">
    <source>
        <dbReference type="Proteomes" id="UP000472263"/>
    </source>
</evidence>
<feature type="compositionally biased region" description="Low complexity" evidence="9">
    <location>
        <begin position="224"/>
        <end position="243"/>
    </location>
</feature>
<feature type="domain" description="RRM" evidence="10">
    <location>
        <begin position="482"/>
        <end position="556"/>
    </location>
</feature>
<feature type="compositionally biased region" description="Low complexity" evidence="9">
    <location>
        <begin position="420"/>
        <end position="435"/>
    </location>
</feature>
<keyword evidence="2 8" id="KW-0863">Zinc-finger</keyword>
<dbReference type="InterPro" id="IPR000571">
    <property type="entry name" value="Znf_CCCH"/>
</dbReference>
<feature type="domain" description="C3H1-type" evidence="11">
    <location>
        <begin position="275"/>
        <end position="303"/>
    </location>
</feature>
<feature type="compositionally biased region" description="Polar residues" evidence="9">
    <location>
        <begin position="247"/>
        <end position="277"/>
    </location>
</feature>
<dbReference type="PANTHER" id="PTHR14398:SF1">
    <property type="entry name" value="RNA-BINDING PROTEIN 27"/>
    <property type="match status" value="1"/>
</dbReference>
<dbReference type="InterPro" id="IPR002483">
    <property type="entry name" value="PWI_dom"/>
</dbReference>
<reference evidence="12" key="2">
    <citation type="submission" date="2025-08" db="UniProtKB">
        <authorList>
            <consortium name="Ensembl"/>
        </authorList>
    </citation>
    <scope>IDENTIFICATION</scope>
</reference>
<comment type="function">
    <text evidence="6">May be involved in the turnover of nuclear polyadenylated (pA+) RNA.</text>
</comment>
<sequence>MIIDNVEALKSWLAKLLEPICDADPSALANYVVALVKKDKPEKELKALCADQLDVFLQKETTGFVDKLFECLTTKNYLGNPPSKDAPKEEVKQLVVKPDAVEVRNPKSESRDDRRRDERKRREFERHGKGSSDSHRERERHERRRGSPRGRSYSRSRSRSRSRSGSRGKSRDREHRGGRGELSKFEAERKDSDSYNSSATSASQQQQQQHPPPLLPLPTPPHPFSSSSTGVPGAGGVTVATPAHLPDSTTDSWSGYFGNQRQDGGSSKPFNNKSGSLKQRCRDYDEKGFCVRGDLCPFDHGNDPLIVDDVNLPAMIPFPPPPVMPPAGLPMPPITEPPPSLRMPSMPPYGQPPPPGVFPLTDNYDPEGYNPESPGLTGASRNPYRQFIPRVQTQRSNLIGLTSGEGQGSRAANIVIQTEPATATSTSGSSVSRFNTEQESRKRTMGPSTTEGLPAKKAWMDKPSFNNQHKTSFPKRNHYVNTKLEVRKIPRELNNITKLNEHFSKFGTIVNIQVVFGGDPEAALIQYTANEEARRAISSTEAVLNNRFIRVYWHREPGTSGTQGPGPGSSQGPQHGSLHKVASSLTTTQKGPYTSAALKSSSKSLGKTAKALEAQEALKKKQEALKLQQDMRKKKQEMLEKQIECQKALINRLEKNRGMKPEERANIMKTLKELTEKISQLRNEMNPPSQASSANPNNSQPKTKSDAQKELLDAELDFHKKMSSGEDTTDLRRKLGQLQVEATRLGLIRPPGGRGRGRDHRPRALSILGVTQEEKEELMPHFVKFGEIEDLRDQDATSVVMTFKTRSEAENAANQGAKFKGRVLQISWYKPKTPSVTAEPEEEEAKEEDNTV</sequence>
<organism evidence="12 13">
    <name type="scientific">Myripristis murdjan</name>
    <name type="common">pinecone soldierfish</name>
    <dbReference type="NCBI Taxonomy" id="586833"/>
    <lineage>
        <taxon>Eukaryota</taxon>
        <taxon>Metazoa</taxon>
        <taxon>Chordata</taxon>
        <taxon>Craniata</taxon>
        <taxon>Vertebrata</taxon>
        <taxon>Euteleostomi</taxon>
        <taxon>Actinopterygii</taxon>
        <taxon>Neopterygii</taxon>
        <taxon>Teleostei</taxon>
        <taxon>Neoteleostei</taxon>
        <taxon>Acanthomorphata</taxon>
        <taxon>Holocentriformes</taxon>
        <taxon>Holocentridae</taxon>
        <taxon>Myripristis</taxon>
    </lineage>
</organism>
<evidence type="ECO:0000313" key="12">
    <source>
        <dbReference type="Ensembl" id="ENSMMDP00005023348.1"/>
    </source>
</evidence>
<feature type="zinc finger region" description="C3H1-type" evidence="8">
    <location>
        <begin position="275"/>
        <end position="303"/>
    </location>
</feature>
<dbReference type="InterPro" id="IPR034451">
    <property type="entry name" value="RBM27_RRM"/>
</dbReference>
<keyword evidence="1 8" id="KW-0479">Metal-binding</keyword>
<dbReference type="GO" id="GO:0003723">
    <property type="term" value="F:RNA binding"/>
    <property type="evidence" value="ECO:0007669"/>
    <property type="project" value="UniProtKB-UniRule"/>
</dbReference>
<evidence type="ECO:0000259" key="11">
    <source>
        <dbReference type="PROSITE" id="PS50103"/>
    </source>
</evidence>
<dbReference type="InterPro" id="IPR035979">
    <property type="entry name" value="RBD_domain_sf"/>
</dbReference>
<gene>
    <name evidence="12" type="primary">RBM27</name>
    <name evidence="12" type="synonym">rbm27</name>
</gene>
<protein>
    <submittedName>
        <fullName evidence="12">RNA binding motif protein 27</fullName>
    </submittedName>
</protein>
<reference evidence="12" key="1">
    <citation type="submission" date="2019-06" db="EMBL/GenBank/DDBJ databases">
        <authorList>
            <consortium name="Wellcome Sanger Institute Data Sharing"/>
        </authorList>
    </citation>
    <scope>NUCLEOTIDE SEQUENCE [LARGE SCALE GENOMIC DNA]</scope>
</reference>
<evidence type="ECO:0000256" key="7">
    <source>
        <dbReference type="PROSITE-ProRule" id="PRU00176"/>
    </source>
</evidence>
<dbReference type="GO" id="GO:0008270">
    <property type="term" value="F:zinc ion binding"/>
    <property type="evidence" value="ECO:0007669"/>
    <property type="project" value="UniProtKB-KW"/>
</dbReference>
<keyword evidence="3 8" id="KW-0862">Zinc</keyword>
<evidence type="ECO:0000256" key="5">
    <source>
        <dbReference type="ARBA" id="ARBA00023054"/>
    </source>
</evidence>
<feature type="region of interest" description="Disordered" evidence="9">
    <location>
        <begin position="77"/>
        <end position="277"/>
    </location>
</feature>
<dbReference type="PROSITE" id="PS50102">
    <property type="entry name" value="RRM"/>
    <property type="match status" value="2"/>
</dbReference>
<evidence type="ECO:0000256" key="4">
    <source>
        <dbReference type="ARBA" id="ARBA00022884"/>
    </source>
</evidence>
<evidence type="ECO:0000259" key="10">
    <source>
        <dbReference type="PROSITE" id="PS50102"/>
    </source>
</evidence>
<feature type="compositionally biased region" description="Low complexity" evidence="9">
    <location>
        <begin position="197"/>
        <end position="209"/>
    </location>
</feature>
<reference evidence="12" key="3">
    <citation type="submission" date="2025-09" db="UniProtKB">
        <authorList>
            <consortium name="Ensembl"/>
        </authorList>
    </citation>
    <scope>IDENTIFICATION</scope>
</reference>
<dbReference type="FunFam" id="3.30.70.330:FF:000124">
    <property type="entry name" value="RNA-binding protein 26 isoform X3"/>
    <property type="match status" value="1"/>
</dbReference>
<dbReference type="Pfam" id="PF00076">
    <property type="entry name" value="RRM_1"/>
    <property type="match status" value="1"/>
</dbReference>
<dbReference type="GO" id="GO:0005634">
    <property type="term" value="C:nucleus"/>
    <property type="evidence" value="ECO:0007669"/>
    <property type="project" value="TreeGrafter"/>
</dbReference>
<dbReference type="PANTHER" id="PTHR14398">
    <property type="entry name" value="RNA RECOGNITION RRM/RNP DOMAIN"/>
    <property type="match status" value="1"/>
</dbReference>
<feature type="region of interest" description="Disordered" evidence="9">
    <location>
        <begin position="420"/>
        <end position="455"/>
    </location>
</feature>
<dbReference type="SMART" id="SM00360">
    <property type="entry name" value="RRM"/>
    <property type="match status" value="2"/>
</dbReference>
<dbReference type="SUPFAM" id="SSF54928">
    <property type="entry name" value="RNA-binding domain, RBD"/>
    <property type="match status" value="2"/>
</dbReference>
<evidence type="ECO:0000256" key="8">
    <source>
        <dbReference type="PROSITE-ProRule" id="PRU00723"/>
    </source>
</evidence>
<dbReference type="GeneTree" id="ENSGT00510000046929"/>
<dbReference type="PROSITE" id="PS50103">
    <property type="entry name" value="ZF_C3H1"/>
    <property type="match status" value="1"/>
</dbReference>
<feature type="compositionally biased region" description="Low complexity" evidence="9">
    <location>
        <begin position="686"/>
        <end position="701"/>
    </location>
</feature>
<dbReference type="Pfam" id="PF01480">
    <property type="entry name" value="PWI"/>
    <property type="match status" value="1"/>
</dbReference>
<dbReference type="Proteomes" id="UP000472263">
    <property type="component" value="Chromosome 14"/>
</dbReference>
<dbReference type="InterPro" id="IPR000504">
    <property type="entry name" value="RRM_dom"/>
</dbReference>
<feature type="compositionally biased region" description="Pro residues" evidence="9">
    <location>
        <begin position="210"/>
        <end position="223"/>
    </location>
</feature>
<name>A0A667Y9R6_9TELE</name>
<evidence type="ECO:0000256" key="2">
    <source>
        <dbReference type="ARBA" id="ARBA00022771"/>
    </source>
</evidence>
<feature type="compositionally biased region" description="Basic and acidic residues" evidence="9">
    <location>
        <begin position="99"/>
        <end position="140"/>
    </location>
</feature>
<feature type="compositionally biased region" description="Basic and acidic residues" evidence="9">
    <location>
        <begin position="169"/>
        <end position="193"/>
    </location>
</feature>
<feature type="domain" description="RRM" evidence="10">
    <location>
        <begin position="763"/>
        <end position="831"/>
    </location>
</feature>
<dbReference type="InterPro" id="IPR045137">
    <property type="entry name" value="RBM26/27"/>
</dbReference>
<feature type="region of interest" description="Disordered" evidence="9">
    <location>
        <begin position="556"/>
        <end position="579"/>
    </location>
</feature>
<evidence type="ECO:0000256" key="3">
    <source>
        <dbReference type="ARBA" id="ARBA00022833"/>
    </source>
</evidence>
<dbReference type="SMART" id="SM00356">
    <property type="entry name" value="ZnF_C3H1"/>
    <property type="match status" value="1"/>
</dbReference>
<dbReference type="InterPro" id="IPR012677">
    <property type="entry name" value="Nucleotide-bd_a/b_plait_sf"/>
</dbReference>
<dbReference type="Ensembl" id="ENSMMDT00005023855.1">
    <property type="protein sequence ID" value="ENSMMDP00005023348.1"/>
    <property type="gene ID" value="ENSMMDG00005011263.1"/>
</dbReference>
<keyword evidence="4 7" id="KW-0694">RNA-binding</keyword>
<keyword evidence="13" id="KW-1185">Reference proteome</keyword>
<dbReference type="AlphaFoldDB" id="A0A667Y9R6"/>
<keyword evidence="5" id="KW-0175">Coiled coil</keyword>
<feature type="region of interest" description="Disordered" evidence="9">
    <location>
        <begin position="683"/>
        <end position="707"/>
    </location>
</feature>
<dbReference type="CDD" id="cd12517">
    <property type="entry name" value="RRM_RBM27"/>
    <property type="match status" value="1"/>
</dbReference>
<accession>A0A667Y9R6</accession>
<feature type="compositionally biased region" description="Acidic residues" evidence="9">
    <location>
        <begin position="839"/>
        <end position="852"/>
    </location>
</feature>
<evidence type="ECO:0000256" key="6">
    <source>
        <dbReference type="ARBA" id="ARBA00043866"/>
    </source>
</evidence>
<dbReference type="Gene3D" id="3.30.70.330">
    <property type="match status" value="2"/>
</dbReference>
<feature type="region of interest" description="Disordered" evidence="9">
    <location>
        <begin position="831"/>
        <end position="852"/>
    </location>
</feature>
<evidence type="ECO:0000256" key="1">
    <source>
        <dbReference type="ARBA" id="ARBA00022723"/>
    </source>
</evidence>
<feature type="compositionally biased region" description="Basic residues" evidence="9">
    <location>
        <begin position="141"/>
        <end position="168"/>
    </location>
</feature>